<keyword evidence="5" id="KW-1185">Reference proteome</keyword>
<evidence type="ECO:0000313" key="5">
    <source>
        <dbReference type="Proteomes" id="UP000641514"/>
    </source>
</evidence>
<dbReference type="Proteomes" id="UP000641514">
    <property type="component" value="Unassembled WGS sequence"/>
</dbReference>
<dbReference type="Gene3D" id="3.40.50.1820">
    <property type="entry name" value="alpha/beta hydrolase"/>
    <property type="match status" value="1"/>
</dbReference>
<dbReference type="RefSeq" id="WP_188672135.1">
    <property type="nucleotide sequence ID" value="NZ_BMJH01000001.1"/>
</dbReference>
<evidence type="ECO:0000256" key="1">
    <source>
        <dbReference type="ARBA" id="ARBA00022801"/>
    </source>
</evidence>
<feature type="domain" description="BD-FAE-like" evidence="3">
    <location>
        <begin position="158"/>
        <end position="358"/>
    </location>
</feature>
<evidence type="ECO:0000313" key="4">
    <source>
        <dbReference type="EMBL" id="GGC63505.1"/>
    </source>
</evidence>
<comment type="caution">
    <text evidence="4">The sequence shown here is derived from an EMBL/GenBank/DDBJ whole genome shotgun (WGS) entry which is preliminary data.</text>
</comment>
<keyword evidence="2" id="KW-1133">Transmembrane helix</keyword>
<proteinExistence type="predicted"/>
<dbReference type="EMBL" id="BMJH01000001">
    <property type="protein sequence ID" value="GGC63505.1"/>
    <property type="molecule type" value="Genomic_DNA"/>
</dbReference>
<keyword evidence="1" id="KW-0378">Hydrolase</keyword>
<sequence length="408" mass="44648">MSFLAPFTSIALLATGIALVLGVVNARWPQTNGRRVVASWPAAWLFNELTLHILVLNAAAVGVLALLGGLLAPAGWVGLLLSVAAWAFMLRLYGASRKTTISPDPNFPPPEAKLSQAYPTSHVFFPWRAWTRSDVIRTNDITYATIGNLHLKLNVTAPTQPAAGLRPAIIQVHGGGWSMGSRRDQGAPLLGHLATNGWVGFNIDYRLSPRATWPDHIVDVKRAIGWVRSHADTFGIDPEFIAITGGSAGGHLSALAALSQNDPAFQPGFEDVDTSISACVPFYGVYDLLDEDRHHFPPVRHLLQRSVFKHRRSDAADSFRAASPFHRVSADSPPFLVVHGDLDSLVTVEEGRRFAQRLRDVSHQPAHYVEVVGGQHAFDVIPSWRTLRTVDAVSEFLATTWATHKTRR</sequence>
<keyword evidence="2" id="KW-0472">Membrane</keyword>
<dbReference type="SUPFAM" id="SSF53474">
    <property type="entry name" value="alpha/beta-Hydrolases"/>
    <property type="match status" value="1"/>
</dbReference>
<dbReference type="Pfam" id="PF20434">
    <property type="entry name" value="BD-FAE"/>
    <property type="match status" value="1"/>
</dbReference>
<dbReference type="PANTHER" id="PTHR48081:SF33">
    <property type="entry name" value="KYNURENINE FORMAMIDASE"/>
    <property type="match status" value="1"/>
</dbReference>
<evidence type="ECO:0000259" key="3">
    <source>
        <dbReference type="Pfam" id="PF20434"/>
    </source>
</evidence>
<feature type="transmembrane region" description="Helical" evidence="2">
    <location>
        <begin position="74"/>
        <end position="93"/>
    </location>
</feature>
<reference evidence="4" key="2">
    <citation type="submission" date="2020-09" db="EMBL/GenBank/DDBJ databases">
        <authorList>
            <person name="Sun Q."/>
            <person name="Zhou Y."/>
        </authorList>
    </citation>
    <scope>NUCLEOTIDE SEQUENCE</scope>
    <source>
        <strain evidence="4">CGMCC 1.15478</strain>
    </source>
</reference>
<dbReference type="AlphaFoldDB" id="A0A916XCJ0"/>
<organism evidence="4 5">
    <name type="scientific">Hoyosella rhizosphaerae</name>
    <dbReference type="NCBI Taxonomy" id="1755582"/>
    <lineage>
        <taxon>Bacteria</taxon>
        <taxon>Bacillati</taxon>
        <taxon>Actinomycetota</taxon>
        <taxon>Actinomycetes</taxon>
        <taxon>Mycobacteriales</taxon>
        <taxon>Hoyosellaceae</taxon>
        <taxon>Hoyosella</taxon>
    </lineage>
</organism>
<accession>A0A916XCJ0</accession>
<protein>
    <recommendedName>
        <fullName evidence="3">BD-FAE-like domain-containing protein</fullName>
    </recommendedName>
</protein>
<dbReference type="InterPro" id="IPR050300">
    <property type="entry name" value="GDXG_lipolytic_enzyme"/>
</dbReference>
<evidence type="ECO:0000256" key="2">
    <source>
        <dbReference type="SAM" id="Phobius"/>
    </source>
</evidence>
<feature type="transmembrane region" description="Helical" evidence="2">
    <location>
        <begin position="50"/>
        <end position="67"/>
    </location>
</feature>
<name>A0A916XCJ0_9ACTN</name>
<reference evidence="4" key="1">
    <citation type="journal article" date="2014" name="Int. J. Syst. Evol. Microbiol.">
        <title>Complete genome sequence of Corynebacterium casei LMG S-19264T (=DSM 44701T), isolated from a smear-ripened cheese.</title>
        <authorList>
            <consortium name="US DOE Joint Genome Institute (JGI-PGF)"/>
            <person name="Walter F."/>
            <person name="Albersmeier A."/>
            <person name="Kalinowski J."/>
            <person name="Ruckert C."/>
        </authorList>
    </citation>
    <scope>NUCLEOTIDE SEQUENCE</scope>
    <source>
        <strain evidence="4">CGMCC 1.15478</strain>
    </source>
</reference>
<dbReference type="PANTHER" id="PTHR48081">
    <property type="entry name" value="AB HYDROLASE SUPERFAMILY PROTEIN C4A8.06C"/>
    <property type="match status" value="1"/>
</dbReference>
<dbReference type="InterPro" id="IPR029058">
    <property type="entry name" value="AB_hydrolase_fold"/>
</dbReference>
<gene>
    <name evidence="4" type="ORF">GCM10011410_14960</name>
</gene>
<dbReference type="InterPro" id="IPR049492">
    <property type="entry name" value="BD-FAE-like_dom"/>
</dbReference>
<dbReference type="GO" id="GO:0016787">
    <property type="term" value="F:hydrolase activity"/>
    <property type="evidence" value="ECO:0007669"/>
    <property type="project" value="UniProtKB-KW"/>
</dbReference>
<keyword evidence="2" id="KW-0812">Transmembrane</keyword>